<dbReference type="InterPro" id="IPR000182">
    <property type="entry name" value="GNAT_dom"/>
</dbReference>
<dbReference type="EMBL" id="KY710696">
    <property type="protein sequence ID" value="AXY99489.1"/>
    <property type="molecule type" value="Genomic_DNA"/>
</dbReference>
<dbReference type="GO" id="GO:0016747">
    <property type="term" value="F:acyltransferase activity, transferring groups other than amino-acyl groups"/>
    <property type="evidence" value="ECO:0007669"/>
    <property type="project" value="InterPro"/>
</dbReference>
<dbReference type="InterPro" id="IPR016181">
    <property type="entry name" value="Acyl_CoA_acyltransferase"/>
</dbReference>
<dbReference type="SUPFAM" id="SSF55729">
    <property type="entry name" value="Acyl-CoA N-acyltransferases (Nat)"/>
    <property type="match status" value="1"/>
</dbReference>
<accession>A0A385JMC2</accession>
<sequence length="173" mass="20980">MILKSKTIKLRFVNENDAEFILSLRTNNTYNRFLSHVDNDILQQKKWIEQYKKKEKNNEEFYFIIERLDNTPCGTVRIYDIQDNSFSWGSWILNENKTRTAAIESALLVYIFGFEKKYFTHCHFEVMKGNEKVISFHEKFNARKVDEDEHHYFYEIEPKNIIDIKNKFINFIK</sequence>
<protein>
    <submittedName>
        <fullName evidence="2">Butyryltransferase</fullName>
    </submittedName>
</protein>
<dbReference type="Pfam" id="PF13302">
    <property type="entry name" value="Acetyltransf_3"/>
    <property type="match status" value="1"/>
</dbReference>
<evidence type="ECO:0000313" key="2">
    <source>
        <dbReference type="EMBL" id="AXY99489.1"/>
    </source>
</evidence>
<evidence type="ECO:0000259" key="1">
    <source>
        <dbReference type="Pfam" id="PF13302"/>
    </source>
</evidence>
<proteinExistence type="predicted"/>
<reference evidence="2" key="1">
    <citation type="journal article" date="2017" name="PLoS ONE">
        <title>Genetic diversity of the O antigens of Proteus species and the development of a suspension array for molecular serotyping.</title>
        <authorList>
            <person name="Yu X."/>
            <person name="Torzewska A."/>
            <person name="Zhang X."/>
            <person name="Yin Z."/>
            <person name="Drzewiecka D."/>
            <person name="Cao H."/>
            <person name="Liu B."/>
            <person name="Knirel Y.A."/>
            <person name="Rozalski A."/>
            <person name="Wang L."/>
        </authorList>
    </citation>
    <scope>NUCLEOTIDE SEQUENCE</scope>
    <source>
        <strain evidence="2">CCUG 4652</strain>
    </source>
</reference>
<keyword evidence="2" id="KW-0808">Transferase</keyword>
<organism evidence="2">
    <name type="scientific">Proteus vulgaris</name>
    <dbReference type="NCBI Taxonomy" id="585"/>
    <lineage>
        <taxon>Bacteria</taxon>
        <taxon>Pseudomonadati</taxon>
        <taxon>Pseudomonadota</taxon>
        <taxon>Gammaproteobacteria</taxon>
        <taxon>Enterobacterales</taxon>
        <taxon>Morganellaceae</taxon>
        <taxon>Proteus</taxon>
    </lineage>
</organism>
<dbReference type="AlphaFoldDB" id="A0A385JMC2"/>
<dbReference type="Gene3D" id="3.40.630.30">
    <property type="match status" value="1"/>
</dbReference>
<feature type="domain" description="N-acetyltransferase" evidence="1">
    <location>
        <begin position="9"/>
        <end position="140"/>
    </location>
</feature>
<name>A0A385JMC2_PROVU</name>